<dbReference type="EMBL" id="BORC01000005">
    <property type="protein sequence ID" value="GIN63244.1"/>
    <property type="molecule type" value="Genomic_DNA"/>
</dbReference>
<evidence type="ECO:0000313" key="2">
    <source>
        <dbReference type="Proteomes" id="UP000682111"/>
    </source>
</evidence>
<accession>A0A920BUP6</accession>
<reference evidence="1" key="1">
    <citation type="submission" date="2021-03" db="EMBL/GenBank/DDBJ databases">
        <title>Antimicrobial resistance genes in bacteria isolated from Japanese honey, and their potential for conferring macrolide and lincosamide resistance in the American foulbrood pathogen Paenibacillus larvae.</title>
        <authorList>
            <person name="Okamoto M."/>
            <person name="Kumagai M."/>
            <person name="Kanamori H."/>
            <person name="Takamatsu D."/>
        </authorList>
    </citation>
    <scope>NUCLEOTIDE SEQUENCE</scope>
    <source>
        <strain evidence="1">J27TS8</strain>
    </source>
</reference>
<dbReference type="AlphaFoldDB" id="A0A920BUP6"/>
<dbReference type="PROSITE" id="PS51257">
    <property type="entry name" value="PROKAR_LIPOPROTEIN"/>
    <property type="match status" value="1"/>
</dbReference>
<protein>
    <submittedName>
        <fullName evidence="1">Uncharacterized protein</fullName>
    </submittedName>
</protein>
<organism evidence="1 2">
    <name type="scientific">Robertmurraya siralis</name>
    <dbReference type="NCBI Taxonomy" id="77777"/>
    <lineage>
        <taxon>Bacteria</taxon>
        <taxon>Bacillati</taxon>
        <taxon>Bacillota</taxon>
        <taxon>Bacilli</taxon>
        <taxon>Bacillales</taxon>
        <taxon>Bacillaceae</taxon>
        <taxon>Robertmurraya</taxon>
    </lineage>
</organism>
<name>A0A920BUP6_9BACI</name>
<dbReference type="RefSeq" id="WP_095312269.1">
    <property type="nucleotide sequence ID" value="NZ_BORC01000005.1"/>
</dbReference>
<sequence>MLKNLLFAPIILVILLSGCGSNETVQTENREAFSNHIETNTVEERKLEGLKNVERKLVNFLVEQLDTTTDSVSLVASELGEGKLSLSIILDLEQNVDEASMQTLQEMMINIIEEEKNVTINQNDIVIVDGNNQPLN</sequence>
<gene>
    <name evidence="1" type="ORF">J27TS8_32370</name>
</gene>
<keyword evidence="2" id="KW-1185">Reference proteome</keyword>
<proteinExistence type="predicted"/>
<dbReference type="Proteomes" id="UP000682111">
    <property type="component" value="Unassembled WGS sequence"/>
</dbReference>
<evidence type="ECO:0000313" key="1">
    <source>
        <dbReference type="EMBL" id="GIN63244.1"/>
    </source>
</evidence>
<comment type="caution">
    <text evidence="1">The sequence shown here is derived from an EMBL/GenBank/DDBJ whole genome shotgun (WGS) entry which is preliminary data.</text>
</comment>
<dbReference type="OrthoDB" id="9881860at2"/>